<dbReference type="EMBL" id="JBHSWE010000001">
    <property type="protein sequence ID" value="MFC6669086.1"/>
    <property type="molecule type" value="Genomic_DNA"/>
</dbReference>
<dbReference type="RefSeq" id="WP_379907631.1">
    <property type="nucleotide sequence ID" value="NZ_JBHSWE010000001.1"/>
</dbReference>
<name>A0ABW1ZV44_9GAMM</name>
<comment type="caution">
    <text evidence="1">The sequence shown here is derived from an EMBL/GenBank/DDBJ whole genome shotgun (WGS) entry which is preliminary data.</text>
</comment>
<organism evidence="1 2">
    <name type="scientific">Marinobacterium aestuariivivens</name>
    <dbReference type="NCBI Taxonomy" id="1698799"/>
    <lineage>
        <taxon>Bacteria</taxon>
        <taxon>Pseudomonadati</taxon>
        <taxon>Pseudomonadota</taxon>
        <taxon>Gammaproteobacteria</taxon>
        <taxon>Oceanospirillales</taxon>
        <taxon>Oceanospirillaceae</taxon>
        <taxon>Marinobacterium</taxon>
    </lineage>
</organism>
<protein>
    <submittedName>
        <fullName evidence="1">Uncharacterized protein</fullName>
    </submittedName>
</protein>
<accession>A0ABW1ZV44</accession>
<dbReference type="Proteomes" id="UP001596422">
    <property type="component" value="Unassembled WGS sequence"/>
</dbReference>
<evidence type="ECO:0000313" key="1">
    <source>
        <dbReference type="EMBL" id="MFC6669086.1"/>
    </source>
</evidence>
<sequence>MDLIDLYDVGEPLLNQIVTTGVRVIDSDEEYARLIMRNVVANEDFVPLQQRLLKERLDAWIKR</sequence>
<reference evidence="2" key="1">
    <citation type="journal article" date="2019" name="Int. J. Syst. Evol. Microbiol.">
        <title>The Global Catalogue of Microorganisms (GCM) 10K type strain sequencing project: providing services to taxonomists for standard genome sequencing and annotation.</title>
        <authorList>
            <consortium name="The Broad Institute Genomics Platform"/>
            <consortium name="The Broad Institute Genome Sequencing Center for Infectious Disease"/>
            <person name="Wu L."/>
            <person name="Ma J."/>
        </authorList>
    </citation>
    <scope>NUCLEOTIDE SEQUENCE [LARGE SCALE GENOMIC DNA]</scope>
    <source>
        <strain evidence="2">NBRC 111756</strain>
    </source>
</reference>
<proteinExistence type="predicted"/>
<keyword evidence="2" id="KW-1185">Reference proteome</keyword>
<gene>
    <name evidence="1" type="ORF">ACFQDL_02380</name>
</gene>
<evidence type="ECO:0000313" key="2">
    <source>
        <dbReference type="Proteomes" id="UP001596422"/>
    </source>
</evidence>